<dbReference type="KEGG" id="samy:DB32_008858"/>
<sequence length="146" mass="15469">MPILVVRHGEAMAAHGNDEERVLSLRGRDEARAIASALSLRGMVPAMMIASPLVRAVQTAELLAQGLGYAGLISVDRAFEPHGDALRAEHLLTSVPGLVVAVSHEPFVRVITARLTGQASVKSFRTAECALIDGGRVVLRLDPDTA</sequence>
<keyword evidence="2" id="KW-1185">Reference proteome</keyword>
<dbReference type="SMART" id="SM00855">
    <property type="entry name" value="PGAM"/>
    <property type="match status" value="1"/>
</dbReference>
<name>A0A0F6SI76_9BACT</name>
<evidence type="ECO:0000313" key="2">
    <source>
        <dbReference type="Proteomes" id="UP000034883"/>
    </source>
</evidence>
<evidence type="ECO:0000313" key="1">
    <source>
        <dbReference type="EMBL" id="AKF11709.1"/>
    </source>
</evidence>
<dbReference type="AlphaFoldDB" id="A0A0F6SI76"/>
<dbReference type="InterPro" id="IPR013078">
    <property type="entry name" value="His_Pase_superF_clade-1"/>
</dbReference>
<dbReference type="Pfam" id="PF00300">
    <property type="entry name" value="His_Phos_1"/>
    <property type="match status" value="1"/>
</dbReference>
<protein>
    <submittedName>
        <fullName evidence="1">Phosphohistidine phosphatase, SixA</fullName>
    </submittedName>
</protein>
<proteinExistence type="predicted"/>
<gene>
    <name evidence="1" type="ORF">DB32_008858</name>
</gene>
<dbReference type="Proteomes" id="UP000034883">
    <property type="component" value="Chromosome"/>
</dbReference>
<dbReference type="SUPFAM" id="SSF53254">
    <property type="entry name" value="Phosphoglycerate mutase-like"/>
    <property type="match status" value="1"/>
</dbReference>
<dbReference type="Gene3D" id="3.40.50.1240">
    <property type="entry name" value="Phosphoglycerate mutase-like"/>
    <property type="match status" value="1"/>
</dbReference>
<reference evidence="1 2" key="1">
    <citation type="submission" date="2015-03" db="EMBL/GenBank/DDBJ databases">
        <title>Genome assembly of Sandaracinus amylolyticus DSM 53668.</title>
        <authorList>
            <person name="Sharma G."/>
            <person name="Subramanian S."/>
        </authorList>
    </citation>
    <scope>NUCLEOTIDE SEQUENCE [LARGE SCALE GENOMIC DNA]</scope>
    <source>
        <strain evidence="1 2">DSM 53668</strain>
    </source>
</reference>
<dbReference type="RefSeq" id="WP_053238548.1">
    <property type="nucleotide sequence ID" value="NZ_CP011125.1"/>
</dbReference>
<dbReference type="InterPro" id="IPR029033">
    <property type="entry name" value="His_PPase_superfam"/>
</dbReference>
<dbReference type="EMBL" id="CP011125">
    <property type="protein sequence ID" value="AKF11709.1"/>
    <property type="molecule type" value="Genomic_DNA"/>
</dbReference>
<dbReference type="OrthoDB" id="194934at2"/>
<accession>A0A0F6SI76</accession>
<organism evidence="1 2">
    <name type="scientific">Sandaracinus amylolyticus</name>
    <dbReference type="NCBI Taxonomy" id="927083"/>
    <lineage>
        <taxon>Bacteria</taxon>
        <taxon>Pseudomonadati</taxon>
        <taxon>Myxococcota</taxon>
        <taxon>Polyangia</taxon>
        <taxon>Polyangiales</taxon>
        <taxon>Sandaracinaceae</taxon>
        <taxon>Sandaracinus</taxon>
    </lineage>
</organism>
<dbReference type="CDD" id="cd07067">
    <property type="entry name" value="HP_PGM_like"/>
    <property type="match status" value="1"/>
</dbReference>
<dbReference type="STRING" id="927083.DB32_008858"/>